<dbReference type="PANTHER" id="PTHR45743">
    <property type="entry name" value="POTASSIUM CHANNEL AKT1"/>
    <property type="match status" value="1"/>
</dbReference>
<evidence type="ECO:0000256" key="2">
    <source>
        <dbReference type="ARBA" id="ARBA00007929"/>
    </source>
</evidence>
<evidence type="ECO:0000259" key="16">
    <source>
        <dbReference type="PROSITE" id="PS51490"/>
    </source>
</evidence>
<dbReference type="FunFam" id="2.60.120.10:FF:000074">
    <property type="entry name" value="Potassium channel KAT2"/>
    <property type="match status" value="1"/>
</dbReference>
<keyword evidence="10 14" id="KW-0406">Ion transport</keyword>
<keyword evidence="18" id="KW-1185">Reference proteome</keyword>
<dbReference type="SUPFAM" id="SSF51206">
    <property type="entry name" value="cAMP-binding domain-like"/>
    <property type="match status" value="1"/>
</dbReference>
<evidence type="ECO:0000256" key="3">
    <source>
        <dbReference type="ARBA" id="ARBA00022448"/>
    </source>
</evidence>
<feature type="repeat" description="ANK" evidence="13">
    <location>
        <begin position="436"/>
        <end position="468"/>
    </location>
</feature>
<dbReference type="InterPro" id="IPR002110">
    <property type="entry name" value="Ankyrin_rpt"/>
</dbReference>
<evidence type="ECO:0000256" key="14">
    <source>
        <dbReference type="RuleBase" id="RU369015"/>
    </source>
</evidence>
<dbReference type="Pfam" id="PF07885">
    <property type="entry name" value="Ion_trans_2"/>
    <property type="match status" value="1"/>
</dbReference>
<accession>A0A3N7FAF2</accession>
<evidence type="ECO:0000256" key="8">
    <source>
        <dbReference type="ARBA" id="ARBA00022958"/>
    </source>
</evidence>
<dbReference type="AlphaFoldDB" id="A0A3N7FAF2"/>
<dbReference type="InterPro" id="IPR036770">
    <property type="entry name" value="Ankyrin_rpt-contain_sf"/>
</dbReference>
<dbReference type="Pfam" id="PF12796">
    <property type="entry name" value="Ank_2"/>
    <property type="match status" value="2"/>
</dbReference>
<evidence type="ECO:0000256" key="9">
    <source>
        <dbReference type="ARBA" id="ARBA00022989"/>
    </source>
</evidence>
<dbReference type="PROSITE" id="PS50042">
    <property type="entry name" value="CNMP_BINDING_3"/>
    <property type="match status" value="1"/>
</dbReference>
<dbReference type="InterPro" id="IPR014710">
    <property type="entry name" value="RmlC-like_jellyroll"/>
</dbReference>
<dbReference type="SUPFAM" id="SSF48403">
    <property type="entry name" value="Ankyrin repeat"/>
    <property type="match status" value="1"/>
</dbReference>
<dbReference type="InterPro" id="IPR018490">
    <property type="entry name" value="cNMP-bd_dom_sf"/>
</dbReference>
<dbReference type="SUPFAM" id="SSF81324">
    <property type="entry name" value="Voltage-gated potassium channels"/>
    <property type="match status" value="1"/>
</dbReference>
<dbReference type="PROSITE" id="PS51490">
    <property type="entry name" value="KHA"/>
    <property type="match status" value="1"/>
</dbReference>
<dbReference type="Gene3D" id="2.60.120.10">
    <property type="entry name" value="Jelly Rolls"/>
    <property type="match status" value="1"/>
</dbReference>
<dbReference type="InterPro" id="IPR045319">
    <property type="entry name" value="KAT/AKT"/>
</dbReference>
<sequence length="651" mass="72270">MSAYYKDPSKTWIGSVWEDFHTESLWVRYVKALYWSITTLTTTGYGDLHAVNHDEMVFVMFYMMFDLGLTSYLIGNMTNLVVHATFRTRQFRDTIQAVSSFAQRNHLPVRLQDQMLAHLSLKFRTDSEGLHQQETIESLPKAIRSSISNYLFYSLVDRVYLFRGVSNDLLFQLVTEMKAEYFPPKEDVILQNEAPTDLYILVTGAVELIMRRNGIEQVVGEAVTGDVVGAIGLLCYRPQLFTVRTKRLSQLLRLNRTAFLNIVQSNVGDGTIIMNNLLQYLKDSNFPEMEGILTDTEHMLTQGRMDLPLTLCFAAMRGDDLLLRQLLKQGLDPNELDDNGRTALHIAASNGNEHCVVLLLEYGADPNIKDSEGNVPVWEALQGNHKNVIKLLSENGAAITSGDVGQFALTAVEQNNIDLLEEIAKYGGDVTLPATCGTTALHTAISAGNTEMVKFILDQGADVDKPDLHGWTPRALADHQGQEEIQGLFENWVTENKKTVPTTPKHLSVPYGGKSIAKYNSEPTIAPFSPSLHHDVAPPRRRRADNFQNSLVGMMSVASTGENGMISSPARFTGFLSSNYPARVTLSCPDKGEVGGKLVVLPKSFQELLDIGARKFGCIATKILTREGAEIEDIELVRDGDHLVLVPGTES</sequence>
<dbReference type="PROSITE" id="PS50088">
    <property type="entry name" value="ANK_REPEAT"/>
    <property type="match status" value="2"/>
</dbReference>
<organism evidence="17 18">
    <name type="scientific">Populus trichocarpa</name>
    <name type="common">Western balsam poplar</name>
    <name type="synonym">Populus balsamifera subsp. trichocarpa</name>
    <dbReference type="NCBI Taxonomy" id="3694"/>
    <lineage>
        <taxon>Eukaryota</taxon>
        <taxon>Viridiplantae</taxon>
        <taxon>Streptophyta</taxon>
        <taxon>Embryophyta</taxon>
        <taxon>Tracheophyta</taxon>
        <taxon>Spermatophyta</taxon>
        <taxon>Magnoliopsida</taxon>
        <taxon>eudicotyledons</taxon>
        <taxon>Gunneridae</taxon>
        <taxon>Pentapetalae</taxon>
        <taxon>rosids</taxon>
        <taxon>fabids</taxon>
        <taxon>Malpighiales</taxon>
        <taxon>Salicaceae</taxon>
        <taxon>Saliceae</taxon>
        <taxon>Populus</taxon>
    </lineage>
</organism>
<dbReference type="InterPro" id="IPR000595">
    <property type="entry name" value="cNMP-bd_dom"/>
</dbReference>
<name>A0A3N7FAF2_POPTR</name>
<keyword evidence="13" id="KW-0040">ANK repeat</keyword>
<evidence type="ECO:0000313" key="18">
    <source>
        <dbReference type="Proteomes" id="UP000006729"/>
    </source>
</evidence>
<comment type="similarity">
    <text evidence="2 14">Belongs to the potassium channel family. Plant (TC 1.A.1.4) subfamily.</text>
</comment>
<keyword evidence="5" id="KW-0812">Transmembrane</keyword>
<evidence type="ECO:0000256" key="4">
    <source>
        <dbReference type="ARBA" id="ARBA00022538"/>
    </source>
</evidence>
<keyword evidence="11" id="KW-0472">Membrane</keyword>
<comment type="subunit">
    <text evidence="14">The potassium channel is composed of a homo- or heterotetrameric complex of pore-forming subunits.</text>
</comment>
<dbReference type="InterPro" id="IPR013099">
    <property type="entry name" value="K_chnl_dom"/>
</dbReference>
<reference evidence="17 18" key="1">
    <citation type="journal article" date="2006" name="Science">
        <title>The genome of black cottonwood, Populus trichocarpa (Torr. &amp; Gray).</title>
        <authorList>
            <person name="Tuskan G.A."/>
            <person name="Difazio S."/>
            <person name="Jansson S."/>
            <person name="Bohlmann J."/>
            <person name="Grigoriev I."/>
            <person name="Hellsten U."/>
            <person name="Putnam N."/>
            <person name="Ralph S."/>
            <person name="Rombauts S."/>
            <person name="Salamov A."/>
            <person name="Schein J."/>
            <person name="Sterck L."/>
            <person name="Aerts A."/>
            <person name="Bhalerao R.R."/>
            <person name="Bhalerao R.P."/>
            <person name="Blaudez D."/>
            <person name="Boerjan W."/>
            <person name="Brun A."/>
            <person name="Brunner A."/>
            <person name="Busov V."/>
            <person name="Campbell M."/>
            <person name="Carlson J."/>
            <person name="Chalot M."/>
            <person name="Chapman J."/>
            <person name="Chen G.L."/>
            <person name="Cooper D."/>
            <person name="Coutinho P.M."/>
            <person name="Couturier J."/>
            <person name="Covert S."/>
            <person name="Cronk Q."/>
            <person name="Cunningham R."/>
            <person name="Davis J."/>
            <person name="Degroeve S."/>
            <person name="Dejardin A."/>
            <person name="Depamphilis C."/>
            <person name="Detter J."/>
            <person name="Dirks B."/>
            <person name="Dubchak I."/>
            <person name="Duplessis S."/>
            <person name="Ehlting J."/>
            <person name="Ellis B."/>
            <person name="Gendler K."/>
            <person name="Goodstein D."/>
            <person name="Gribskov M."/>
            <person name="Grimwood J."/>
            <person name="Groover A."/>
            <person name="Gunter L."/>
            <person name="Hamberger B."/>
            <person name="Heinze B."/>
            <person name="Helariutta Y."/>
            <person name="Henrissat B."/>
            <person name="Holligan D."/>
            <person name="Holt R."/>
            <person name="Huang W."/>
            <person name="Islam-Faridi N."/>
            <person name="Jones S."/>
            <person name="Jones-Rhoades M."/>
            <person name="Jorgensen R."/>
            <person name="Joshi C."/>
            <person name="Kangasjarvi J."/>
            <person name="Karlsson J."/>
            <person name="Kelleher C."/>
            <person name="Kirkpatrick R."/>
            <person name="Kirst M."/>
            <person name="Kohler A."/>
            <person name="Kalluri U."/>
            <person name="Larimer F."/>
            <person name="Leebens-Mack J."/>
            <person name="Leple J.C."/>
            <person name="Locascio P."/>
            <person name="Lou Y."/>
            <person name="Lucas S."/>
            <person name="Martin F."/>
            <person name="Montanini B."/>
            <person name="Napoli C."/>
            <person name="Nelson D.R."/>
            <person name="Nelson C."/>
            <person name="Nieminen K."/>
            <person name="Nilsson O."/>
            <person name="Pereda V."/>
            <person name="Peter G."/>
            <person name="Philippe R."/>
            <person name="Pilate G."/>
            <person name="Poliakov A."/>
            <person name="Razumovskaya J."/>
            <person name="Richardson P."/>
            <person name="Rinaldi C."/>
            <person name="Ritland K."/>
            <person name="Rouze P."/>
            <person name="Ryaboy D."/>
            <person name="Schmutz J."/>
            <person name="Schrader J."/>
            <person name="Segerman B."/>
            <person name="Shin H."/>
            <person name="Siddiqui A."/>
            <person name="Sterky F."/>
            <person name="Terry A."/>
            <person name="Tsai C.J."/>
            <person name="Uberbacher E."/>
            <person name="Unneberg P."/>
            <person name="Vahala J."/>
            <person name="Wall K."/>
            <person name="Wessler S."/>
            <person name="Yang G."/>
            <person name="Yin T."/>
            <person name="Douglas C."/>
            <person name="Marra M."/>
            <person name="Sandberg G."/>
            <person name="Van de Peer Y."/>
            <person name="Rokhsar D."/>
        </authorList>
    </citation>
    <scope>NUCLEOTIDE SEQUENCE [LARGE SCALE GENOMIC DNA]</scope>
    <source>
        <strain evidence="18">cv. Nisqually</strain>
        <strain evidence="17">Nisqually-1</strain>
    </source>
</reference>
<dbReference type="SMART" id="SM00100">
    <property type="entry name" value="cNMP"/>
    <property type="match status" value="1"/>
</dbReference>
<keyword evidence="4 14" id="KW-0633">Potassium transport</keyword>
<dbReference type="PRINTS" id="PR01415">
    <property type="entry name" value="ANKYRIN"/>
</dbReference>
<evidence type="ECO:0000256" key="10">
    <source>
        <dbReference type="ARBA" id="ARBA00023065"/>
    </source>
</evidence>
<dbReference type="EMBL" id="CM009295">
    <property type="protein sequence ID" value="RQO92176.1"/>
    <property type="molecule type" value="Genomic_DNA"/>
</dbReference>
<reference evidence="17" key="2">
    <citation type="submission" date="2017-07" db="EMBL/GenBank/DDBJ databases">
        <title>WGS assembly of Populus trichocarpa.</title>
        <authorList>
            <person name="Tuskan G."/>
            <person name="Difazio S."/>
            <person name="Jansson S."/>
            <person name="Bohlmann J."/>
            <person name="Grigoriev I."/>
            <person name="Hellsten U."/>
            <person name="Putnam N."/>
            <person name="Ralph S."/>
            <person name="Rombauts S."/>
            <person name="Salamov A."/>
            <person name="Schein J."/>
            <person name="Sterck L."/>
            <person name="Aerts A."/>
            <person name="Bhalerao R."/>
            <person name="Bhalerao R."/>
            <person name="Blaudez D."/>
            <person name="Boerjan W."/>
            <person name="Brun A."/>
            <person name="Brunner A."/>
            <person name="Busov V."/>
            <person name="Campbell M."/>
            <person name="Carlson J."/>
            <person name="Chalot M."/>
            <person name="Chapman J."/>
            <person name="Chen G."/>
            <person name="Cooper D."/>
            <person name="Coutinho P."/>
            <person name="Couturier J."/>
            <person name="Covert S."/>
            <person name="Cronk Q."/>
            <person name="Cunningham R."/>
            <person name="Davis J."/>
            <person name="Degroeve S."/>
            <person name="Dejardin A."/>
            <person name="Depamphilis C."/>
            <person name="Detter J."/>
            <person name="Dirks B."/>
            <person name="Dubchak I."/>
            <person name="Duplessis S."/>
            <person name="Ehlting J."/>
            <person name="Ellis B."/>
            <person name="Gendler K."/>
            <person name="Goodstein D."/>
            <person name="Gribskov M."/>
            <person name="Grimwood J."/>
            <person name="Groover A."/>
            <person name="Gunter L."/>
            <person name="Hamberger B."/>
            <person name="Heinze B."/>
            <person name="Helariutta Y."/>
            <person name="Henrissat B."/>
            <person name="Holligan D."/>
            <person name="Holt R."/>
            <person name="Huang W."/>
            <person name="Islam-Faridi N."/>
            <person name="Jones S."/>
            <person name="Jones-Rhoades M."/>
            <person name="Jorgensen R."/>
            <person name="Joshi C."/>
            <person name="Kangasjarvi J."/>
            <person name="Karlsson J."/>
            <person name="Kelleher C."/>
            <person name="Kirkpatrick R."/>
            <person name="Kirst M."/>
            <person name="Kohler A."/>
            <person name="Kalluri U."/>
            <person name="Larimer F."/>
            <person name="Leebens-Mack J."/>
            <person name="Leple J."/>
            <person name="Locascio P."/>
            <person name="Lou Y."/>
            <person name="Lucas S."/>
            <person name="Martin F."/>
            <person name="Montanini B."/>
            <person name="Napoli C."/>
            <person name="Nelson D."/>
            <person name="Nelson C."/>
            <person name="Nieminen K."/>
            <person name="Nilsson O."/>
            <person name="Pereda V."/>
            <person name="Peter G."/>
            <person name="Philippe R."/>
            <person name="Pilate G."/>
            <person name="Poliakov A."/>
            <person name="Razumovskaya J."/>
            <person name="Richardson P."/>
            <person name="Rinaldi C."/>
            <person name="Ritland K."/>
            <person name="Rouze P."/>
            <person name="Ryaboy D."/>
            <person name="Schmutz J."/>
            <person name="Schrader J."/>
            <person name="Segerman B."/>
            <person name="Shin H."/>
            <person name="Siddiqui A."/>
            <person name="Sterky F."/>
            <person name="Terry A."/>
            <person name="Tsai C."/>
            <person name="Uberbacher E."/>
            <person name="Unneberg P."/>
            <person name="Vahala J."/>
            <person name="Wall K."/>
            <person name="Wessler S."/>
            <person name="Yang G."/>
            <person name="Yin T."/>
            <person name="Douglas C."/>
            <person name="Marra M."/>
            <person name="Sandberg G."/>
            <person name="Van De Peer Y."/>
            <person name="Rokhsar D."/>
        </authorList>
    </citation>
    <scope>NUCLEOTIDE SEQUENCE</scope>
    <source>
        <strain evidence="17">Nisqually-1</strain>
    </source>
</reference>
<keyword evidence="12 14" id="KW-0407">Ion channel</keyword>
<evidence type="ECO:0000313" key="17">
    <source>
        <dbReference type="EMBL" id="RQO92175.1"/>
    </source>
</evidence>
<evidence type="ECO:0000256" key="5">
    <source>
        <dbReference type="ARBA" id="ARBA00022692"/>
    </source>
</evidence>
<evidence type="ECO:0000259" key="15">
    <source>
        <dbReference type="PROSITE" id="PS50042"/>
    </source>
</evidence>
<evidence type="ECO:0000256" key="7">
    <source>
        <dbReference type="ARBA" id="ARBA00022882"/>
    </source>
</evidence>
<feature type="repeat" description="ANK" evidence="13">
    <location>
        <begin position="339"/>
        <end position="371"/>
    </location>
</feature>
<comment type="function">
    <text evidence="14">Potassium channel.</text>
</comment>
<dbReference type="GO" id="GO:0034702">
    <property type="term" value="C:monoatomic ion channel complex"/>
    <property type="evidence" value="ECO:0007669"/>
    <property type="project" value="UniProtKB-KW"/>
</dbReference>
<dbReference type="PROSITE" id="PS50297">
    <property type="entry name" value="ANK_REP_REGION"/>
    <property type="match status" value="2"/>
</dbReference>
<keyword evidence="7 14" id="KW-0851">Voltage-gated channel</keyword>
<feature type="domain" description="Cyclic nucleotide-binding" evidence="15">
    <location>
        <begin position="161"/>
        <end position="263"/>
    </location>
</feature>
<evidence type="ECO:0000256" key="6">
    <source>
        <dbReference type="ARBA" id="ARBA00022826"/>
    </source>
</evidence>
<dbReference type="InterPro" id="IPR021789">
    <property type="entry name" value="KHA_dom"/>
</dbReference>
<dbReference type="Gene3D" id="1.25.40.20">
    <property type="entry name" value="Ankyrin repeat-containing domain"/>
    <property type="match status" value="1"/>
</dbReference>
<dbReference type="Proteomes" id="UP000006729">
    <property type="component" value="Chromosome 6"/>
</dbReference>
<dbReference type="EMBL" id="CM009295">
    <property type="protein sequence ID" value="RQO92175.1"/>
    <property type="molecule type" value="Genomic_DNA"/>
</dbReference>
<evidence type="ECO:0000256" key="11">
    <source>
        <dbReference type="ARBA" id="ARBA00023136"/>
    </source>
</evidence>
<dbReference type="GO" id="GO:0005249">
    <property type="term" value="F:voltage-gated potassium channel activity"/>
    <property type="evidence" value="ECO:0007669"/>
    <property type="project" value="UniProtKB-UniRule"/>
</dbReference>
<evidence type="ECO:0000256" key="12">
    <source>
        <dbReference type="ARBA" id="ARBA00023303"/>
    </source>
</evidence>
<evidence type="ECO:0000256" key="13">
    <source>
        <dbReference type="PROSITE-ProRule" id="PRU00023"/>
    </source>
</evidence>
<dbReference type="SMART" id="SM00248">
    <property type="entry name" value="ANK"/>
    <property type="match status" value="5"/>
</dbReference>
<dbReference type="Pfam" id="PF00027">
    <property type="entry name" value="cNMP_binding"/>
    <property type="match status" value="1"/>
</dbReference>
<keyword evidence="8 14" id="KW-0630">Potassium</keyword>
<dbReference type="Gene3D" id="1.10.287.70">
    <property type="match status" value="1"/>
</dbReference>
<gene>
    <name evidence="17" type="ORF">POPTR_006G249900</name>
</gene>
<keyword evidence="9" id="KW-1133">Transmembrane helix</keyword>
<dbReference type="Pfam" id="PF11834">
    <property type="entry name" value="KHA"/>
    <property type="match status" value="1"/>
</dbReference>
<dbReference type="PANTHER" id="PTHR45743:SF25">
    <property type="entry name" value="POTASSIUM CHANNEL"/>
    <property type="match status" value="1"/>
</dbReference>
<dbReference type="CDD" id="cd00038">
    <property type="entry name" value="CAP_ED"/>
    <property type="match status" value="1"/>
</dbReference>
<comment type="domain">
    <text evidence="14">The segment S4 is probably the voltage-sensor and is characterized by a series of positively charged amino acids. The pore-forming region H5 is enclosed by the transmembrane segments S5 and S6 in the Shaker-type (1P/6TM) and contains the GYGD signature motif which seems to be involved in potassium selectivity.</text>
</comment>
<proteinExistence type="inferred from homology"/>
<keyword evidence="6 14" id="KW-0631">Potassium channel</keyword>
<feature type="domain" description="KHA" evidence="16">
    <location>
        <begin position="583"/>
        <end position="651"/>
    </location>
</feature>
<protein>
    <recommendedName>
        <fullName evidence="14">Potassium channel</fullName>
    </recommendedName>
</protein>
<keyword evidence="3 14" id="KW-0813">Transport</keyword>
<comment type="domain">
    <text evidence="14">The KHA domain (rich in hydrophobic and acidic residues) present in the C-terminal part is likely to be important for tetramerization.</text>
</comment>
<comment type="subcellular location">
    <subcellularLocation>
        <location evidence="1 14">Membrane</location>
        <topology evidence="1 14">Multi-pass membrane protein</topology>
    </subcellularLocation>
</comment>
<evidence type="ECO:0000256" key="1">
    <source>
        <dbReference type="ARBA" id="ARBA00004141"/>
    </source>
</evidence>